<evidence type="ECO:0000256" key="2">
    <source>
        <dbReference type="ARBA" id="ARBA00023274"/>
    </source>
</evidence>
<comment type="similarity">
    <text evidence="1">Belongs to the snRNP Sm proteins family.</text>
</comment>
<dbReference type="InterPro" id="IPR044641">
    <property type="entry name" value="Lsm7/SmG-like"/>
</dbReference>
<sequence>MVSTPELKKFVDKNLKVTLNSSRVVRGRLAGYDLFLNLNLSDAVELITNKQSTDEVKVGSCIIRGNSVISIEPVE</sequence>
<evidence type="ECO:0000313" key="5">
    <source>
        <dbReference type="EMBL" id="KAG7820269.1"/>
    </source>
</evidence>
<evidence type="ECO:0000313" key="8">
    <source>
        <dbReference type="Proteomes" id="UP001197328"/>
    </source>
</evidence>
<dbReference type="Pfam" id="PF01423">
    <property type="entry name" value="LSM"/>
    <property type="match status" value="1"/>
</dbReference>
<evidence type="ECO:0000256" key="3">
    <source>
        <dbReference type="ARBA" id="ARBA00041356"/>
    </source>
</evidence>
<dbReference type="GO" id="GO:0071013">
    <property type="term" value="C:catalytic step 2 spliceosome"/>
    <property type="evidence" value="ECO:0007669"/>
    <property type="project" value="TreeGrafter"/>
</dbReference>
<keyword evidence="2" id="KW-0687">Ribonucleoprotein</keyword>
<reference evidence="5 8" key="1">
    <citation type="journal article" date="2021" name="G3 (Bethesda)">
        <title>Genomic diversity, chromosomal rearrangements, and interspecies hybridization in the ogataea polymorpha species complex.</title>
        <authorList>
            <person name="Hanson S.J."/>
            <person name="Cinneide E.O."/>
            <person name="Salzberg L.I."/>
            <person name="Wolfe K.H."/>
            <person name="McGowan J."/>
            <person name="Fitzpatrick D.A."/>
            <person name="Matlin K."/>
        </authorList>
    </citation>
    <scope>NUCLEOTIDE SEQUENCE</scope>
    <source>
        <strain evidence="6">51-138</strain>
        <strain evidence="5">61-244</strain>
    </source>
</reference>
<dbReference type="InterPro" id="IPR047575">
    <property type="entry name" value="Sm"/>
</dbReference>
<name>A0AAN6I7T1_PICAN</name>
<dbReference type="EMBL" id="JAHLUX010000003">
    <property type="protein sequence ID" value="KAG7820269.1"/>
    <property type="molecule type" value="Genomic_DNA"/>
</dbReference>
<dbReference type="PANTHER" id="PTHR10553:SF2">
    <property type="entry name" value="SMALL NUCLEAR RIBONUCLEOPROTEIN G"/>
    <property type="match status" value="1"/>
</dbReference>
<organism evidence="5 7">
    <name type="scientific">Pichia angusta</name>
    <name type="common">Yeast</name>
    <name type="synonym">Hansenula polymorpha</name>
    <dbReference type="NCBI Taxonomy" id="870730"/>
    <lineage>
        <taxon>Eukaryota</taxon>
        <taxon>Fungi</taxon>
        <taxon>Dikarya</taxon>
        <taxon>Ascomycota</taxon>
        <taxon>Saccharomycotina</taxon>
        <taxon>Pichiomycetes</taxon>
        <taxon>Pichiales</taxon>
        <taxon>Pichiaceae</taxon>
        <taxon>Ogataea</taxon>
    </lineage>
</organism>
<dbReference type="SUPFAM" id="SSF50182">
    <property type="entry name" value="Sm-like ribonucleoproteins"/>
    <property type="match status" value="1"/>
</dbReference>
<dbReference type="PANTHER" id="PTHR10553">
    <property type="entry name" value="SMALL NUCLEAR RIBONUCLEOPROTEIN"/>
    <property type="match status" value="1"/>
</dbReference>
<feature type="domain" description="Sm" evidence="4">
    <location>
        <begin position="2"/>
        <end position="75"/>
    </location>
</feature>
<proteinExistence type="inferred from homology"/>
<dbReference type="GO" id="GO:0005682">
    <property type="term" value="C:U5 snRNP"/>
    <property type="evidence" value="ECO:0007669"/>
    <property type="project" value="TreeGrafter"/>
</dbReference>
<evidence type="ECO:0000259" key="4">
    <source>
        <dbReference type="PROSITE" id="PS52002"/>
    </source>
</evidence>
<dbReference type="GO" id="GO:0097526">
    <property type="term" value="C:spliceosomal tri-snRNP complex"/>
    <property type="evidence" value="ECO:0007669"/>
    <property type="project" value="TreeGrafter"/>
</dbReference>
<dbReference type="GO" id="GO:0005686">
    <property type="term" value="C:U2 snRNP"/>
    <property type="evidence" value="ECO:0007669"/>
    <property type="project" value="TreeGrafter"/>
</dbReference>
<dbReference type="EMBL" id="JAHLVD010000005">
    <property type="protein sequence ID" value="KAG7849927.1"/>
    <property type="molecule type" value="Genomic_DNA"/>
</dbReference>
<dbReference type="GO" id="GO:0005685">
    <property type="term" value="C:U1 snRNP"/>
    <property type="evidence" value="ECO:0007669"/>
    <property type="project" value="TreeGrafter"/>
</dbReference>
<evidence type="ECO:0000256" key="1">
    <source>
        <dbReference type="ARBA" id="ARBA00006850"/>
    </source>
</evidence>
<gene>
    <name evidence="5" type="ORF">KL928_001706</name>
    <name evidence="6" type="ORF">KL940_002295</name>
</gene>
<dbReference type="Proteomes" id="UP001196530">
    <property type="component" value="Unassembled WGS sequence"/>
</dbReference>
<dbReference type="Gene3D" id="2.30.30.100">
    <property type="match status" value="1"/>
</dbReference>
<comment type="caution">
    <text evidence="5">The sequence shown here is derived from an EMBL/GenBank/DDBJ whole genome shotgun (WGS) entry which is preliminary data.</text>
</comment>
<accession>A0AAN6I7T1</accession>
<dbReference type="GO" id="GO:0071004">
    <property type="term" value="C:U2-type prespliceosome"/>
    <property type="evidence" value="ECO:0007669"/>
    <property type="project" value="TreeGrafter"/>
</dbReference>
<dbReference type="GeneID" id="66125757"/>
<dbReference type="GO" id="GO:0005687">
    <property type="term" value="C:U4 snRNP"/>
    <property type="evidence" value="ECO:0007669"/>
    <property type="project" value="TreeGrafter"/>
</dbReference>
<keyword evidence="8" id="KW-1185">Reference proteome</keyword>
<dbReference type="InterPro" id="IPR010920">
    <property type="entry name" value="LSM_dom_sf"/>
</dbReference>
<dbReference type="Proteomes" id="UP001197328">
    <property type="component" value="Unassembled WGS sequence"/>
</dbReference>
<dbReference type="GO" id="GO:0034719">
    <property type="term" value="C:SMN-Sm protein complex"/>
    <property type="evidence" value="ECO:0007669"/>
    <property type="project" value="TreeGrafter"/>
</dbReference>
<dbReference type="PROSITE" id="PS52002">
    <property type="entry name" value="SM"/>
    <property type="match status" value="1"/>
</dbReference>
<protein>
    <recommendedName>
        <fullName evidence="3">Sm protein G</fullName>
    </recommendedName>
</protein>
<dbReference type="GO" id="GO:0071011">
    <property type="term" value="C:precatalytic spliceosome"/>
    <property type="evidence" value="ECO:0007669"/>
    <property type="project" value="TreeGrafter"/>
</dbReference>
<dbReference type="GO" id="GO:0000398">
    <property type="term" value="P:mRNA splicing, via spliceosome"/>
    <property type="evidence" value="ECO:0007669"/>
    <property type="project" value="TreeGrafter"/>
</dbReference>
<evidence type="ECO:0000313" key="7">
    <source>
        <dbReference type="Proteomes" id="UP001196530"/>
    </source>
</evidence>
<dbReference type="GO" id="GO:0003723">
    <property type="term" value="F:RNA binding"/>
    <property type="evidence" value="ECO:0007669"/>
    <property type="project" value="InterPro"/>
</dbReference>
<evidence type="ECO:0000313" key="6">
    <source>
        <dbReference type="EMBL" id="KAG7849927.1"/>
    </source>
</evidence>
<dbReference type="SMART" id="SM00651">
    <property type="entry name" value="Sm"/>
    <property type="match status" value="1"/>
</dbReference>
<dbReference type="AlphaFoldDB" id="A0AAN6I7T1"/>
<dbReference type="RefSeq" id="XP_043060983.1">
    <property type="nucleotide sequence ID" value="XM_043202101.1"/>
</dbReference>
<dbReference type="InterPro" id="IPR001163">
    <property type="entry name" value="Sm_dom_euk/arc"/>
</dbReference>